<reference evidence="1" key="1">
    <citation type="submission" date="2014-01" db="EMBL/GenBank/DDBJ databases">
        <authorList>
            <person name="Brown-Elliot B."/>
            <person name="Wallace R."/>
            <person name="Lenaerts A."/>
            <person name="Ordway D."/>
            <person name="DeGroote M.A."/>
            <person name="Parker T."/>
            <person name="Sizemore C."/>
            <person name="Tallon L.J."/>
            <person name="Sadzewicz L.K."/>
            <person name="Sengamalay N."/>
            <person name="Fraser C.M."/>
            <person name="Hine E."/>
            <person name="Shefchek K.A."/>
            <person name="Das S.P."/>
            <person name="Tettelin H."/>
        </authorList>
    </citation>
    <scope>NUCLEOTIDE SEQUENCE [LARGE SCALE GENOMIC DNA]</scope>
    <source>
        <strain evidence="1">4042</strain>
    </source>
</reference>
<dbReference type="Gene3D" id="1.10.486.10">
    <property type="entry name" value="PCRA, domain 4"/>
    <property type="match status" value="1"/>
</dbReference>
<organism evidence="1">
    <name type="scientific">Mycobacterium xenopi 4042</name>
    <dbReference type="NCBI Taxonomy" id="1299334"/>
    <lineage>
        <taxon>Bacteria</taxon>
        <taxon>Bacillati</taxon>
        <taxon>Actinomycetota</taxon>
        <taxon>Actinomycetes</taxon>
        <taxon>Mycobacteriales</taxon>
        <taxon>Mycobacteriaceae</taxon>
        <taxon>Mycobacterium</taxon>
    </lineage>
</organism>
<keyword evidence="1" id="KW-0378">Hydrolase</keyword>
<accession>X7YIZ1</accession>
<protein>
    <submittedName>
        <fullName evidence="1">Putative ATP-dependent DNA helicase domain protein</fullName>
    </submittedName>
</protein>
<evidence type="ECO:0000313" key="1">
    <source>
        <dbReference type="EMBL" id="EUA07094.1"/>
    </source>
</evidence>
<dbReference type="AlphaFoldDB" id="X7YIZ1"/>
<name>X7YIZ1_MYCXE</name>
<keyword evidence="1" id="KW-0347">Helicase</keyword>
<proteinExistence type="predicted"/>
<sequence length="161" mass="17940">MPRRQLAAVRHRLPRSDGTPAPILELRTSWRNPPRILQVATPCRRRRGVDRSRCEPAARAAPSGTVRVALLPDVQTEREWIADHLHHRYQRCRAEGIAPPTAAVLVRRNADAAPMAEALRAAACRWRWWAGGLLSVPEVADLVAMLRLVADPTAGQRRCGC</sequence>
<keyword evidence="1" id="KW-0547">Nucleotide-binding</keyword>
<dbReference type="Gene3D" id="3.40.50.300">
    <property type="entry name" value="P-loop containing nucleotide triphosphate hydrolases"/>
    <property type="match status" value="1"/>
</dbReference>
<dbReference type="EMBL" id="JAOB01000093">
    <property type="protein sequence ID" value="EUA07094.1"/>
    <property type="molecule type" value="Genomic_DNA"/>
</dbReference>
<gene>
    <name evidence="1" type="ORF">I553_0133</name>
</gene>
<dbReference type="GO" id="GO:0004386">
    <property type="term" value="F:helicase activity"/>
    <property type="evidence" value="ECO:0007669"/>
    <property type="project" value="UniProtKB-KW"/>
</dbReference>
<comment type="caution">
    <text evidence="1">The sequence shown here is derived from an EMBL/GenBank/DDBJ whole genome shotgun (WGS) entry which is preliminary data.</text>
</comment>
<dbReference type="SUPFAM" id="SSF52540">
    <property type="entry name" value="P-loop containing nucleoside triphosphate hydrolases"/>
    <property type="match status" value="1"/>
</dbReference>
<dbReference type="PATRIC" id="fig|1299334.3.peg.9730"/>
<dbReference type="InterPro" id="IPR027417">
    <property type="entry name" value="P-loop_NTPase"/>
</dbReference>
<keyword evidence="1" id="KW-0067">ATP-binding</keyword>